<evidence type="ECO:0000259" key="14">
    <source>
        <dbReference type="Pfam" id="PF01292"/>
    </source>
</evidence>
<keyword evidence="6 13" id="KW-0812">Transmembrane</keyword>
<evidence type="ECO:0000256" key="2">
    <source>
        <dbReference type="ARBA" id="ARBA00004651"/>
    </source>
</evidence>
<evidence type="ECO:0000313" key="16">
    <source>
        <dbReference type="EMBL" id="MEO9386714.1"/>
    </source>
</evidence>
<keyword evidence="5" id="KW-0349">Heme</keyword>
<feature type="transmembrane region" description="Helical" evidence="13">
    <location>
        <begin position="88"/>
        <end position="117"/>
    </location>
</feature>
<evidence type="ECO:0000256" key="9">
    <source>
        <dbReference type="ARBA" id="ARBA00022989"/>
    </source>
</evidence>
<evidence type="ECO:0000256" key="13">
    <source>
        <dbReference type="SAM" id="Phobius"/>
    </source>
</evidence>
<evidence type="ECO:0000256" key="7">
    <source>
        <dbReference type="ARBA" id="ARBA00022723"/>
    </source>
</evidence>
<dbReference type="GO" id="GO:0020037">
    <property type="term" value="F:heme binding"/>
    <property type="evidence" value="ECO:0007669"/>
    <property type="project" value="TreeGrafter"/>
</dbReference>
<evidence type="ECO:0000256" key="3">
    <source>
        <dbReference type="ARBA" id="ARBA00022448"/>
    </source>
</evidence>
<comment type="subcellular location">
    <subcellularLocation>
        <location evidence="2">Cell membrane</location>
        <topology evidence="2">Multi-pass membrane protein</topology>
    </subcellularLocation>
</comment>
<evidence type="ECO:0000313" key="15">
    <source>
        <dbReference type="EMBL" id="AXE34074.1"/>
    </source>
</evidence>
<dbReference type="GO" id="GO:0022904">
    <property type="term" value="P:respiratory electron transport chain"/>
    <property type="evidence" value="ECO:0007669"/>
    <property type="project" value="InterPro"/>
</dbReference>
<proteinExistence type="inferred from homology"/>
<keyword evidence="7" id="KW-0479">Metal-binding</keyword>
<dbReference type="GO" id="GO:0009055">
    <property type="term" value="F:electron transfer activity"/>
    <property type="evidence" value="ECO:0007669"/>
    <property type="project" value="InterPro"/>
</dbReference>
<comment type="similarity">
    <text evidence="12">Belongs to the cytochrome b561 family.</text>
</comment>
<reference evidence="15 17" key="1">
    <citation type="submission" date="2018-05" db="EMBL/GenBank/DDBJ databases">
        <title>Genome sequencing, assembly and analysis of the novel insecticidal bacterium, Chromobacterium phragmitis.</title>
        <authorList>
            <person name="Sparks M.E."/>
            <person name="Blackburn M.B."/>
            <person name="Gundersen-Rindal D.E."/>
        </authorList>
    </citation>
    <scope>NUCLEOTIDE SEQUENCE [LARGE SCALE GENOMIC DNA]</scope>
    <source>
        <strain evidence="15">IIBBL 274-1</strain>
    </source>
</reference>
<evidence type="ECO:0000313" key="18">
    <source>
        <dbReference type="Proteomes" id="UP001462502"/>
    </source>
</evidence>
<dbReference type="InterPro" id="IPR016174">
    <property type="entry name" value="Di-haem_cyt_TM"/>
</dbReference>
<dbReference type="Proteomes" id="UP001462502">
    <property type="component" value="Unassembled WGS sequence"/>
</dbReference>
<dbReference type="GO" id="GO:0005886">
    <property type="term" value="C:plasma membrane"/>
    <property type="evidence" value="ECO:0007669"/>
    <property type="project" value="UniProtKB-SubCell"/>
</dbReference>
<feature type="transmembrane region" description="Helical" evidence="13">
    <location>
        <begin position="49"/>
        <end position="67"/>
    </location>
</feature>
<comment type="cofactor">
    <cofactor evidence="1">
        <name>heme b</name>
        <dbReference type="ChEBI" id="CHEBI:60344"/>
    </cofactor>
</comment>
<dbReference type="PANTHER" id="PTHR30529:SF7">
    <property type="entry name" value="CYTOCHROME B561 BACTERIAL_NI-HYDROGENASE DOMAIN-CONTAINING PROTEIN"/>
    <property type="match status" value="1"/>
</dbReference>
<name>A0A344UFM6_9NEIS</name>
<dbReference type="GO" id="GO:0046872">
    <property type="term" value="F:metal ion binding"/>
    <property type="evidence" value="ECO:0007669"/>
    <property type="project" value="UniProtKB-KW"/>
</dbReference>
<evidence type="ECO:0000256" key="11">
    <source>
        <dbReference type="ARBA" id="ARBA00023136"/>
    </source>
</evidence>
<keyword evidence="8" id="KW-0249">Electron transport</keyword>
<keyword evidence="4" id="KW-1003">Cell membrane</keyword>
<dbReference type="PANTHER" id="PTHR30529">
    <property type="entry name" value="CYTOCHROME B561"/>
    <property type="match status" value="1"/>
</dbReference>
<evidence type="ECO:0000256" key="5">
    <source>
        <dbReference type="ARBA" id="ARBA00022617"/>
    </source>
</evidence>
<evidence type="ECO:0000256" key="1">
    <source>
        <dbReference type="ARBA" id="ARBA00001970"/>
    </source>
</evidence>
<dbReference type="Proteomes" id="UP000252038">
    <property type="component" value="Chromosome"/>
</dbReference>
<organism evidence="15 17">
    <name type="scientific">Chromobacterium phragmitis</name>
    <dbReference type="NCBI Taxonomy" id="2202141"/>
    <lineage>
        <taxon>Bacteria</taxon>
        <taxon>Pseudomonadati</taxon>
        <taxon>Pseudomonadota</taxon>
        <taxon>Betaproteobacteria</taxon>
        <taxon>Neisseriales</taxon>
        <taxon>Chromobacteriaceae</taxon>
        <taxon>Chromobacterium</taxon>
    </lineage>
</organism>
<dbReference type="EMBL" id="JBDXMI010000001">
    <property type="protein sequence ID" value="MEO9386714.1"/>
    <property type="molecule type" value="Genomic_DNA"/>
</dbReference>
<reference evidence="16 18" key="2">
    <citation type="submission" date="2024-05" db="EMBL/GenBank/DDBJ databases">
        <authorList>
            <person name="De Oliveira J.P."/>
            <person name="Noriler S.A."/>
            <person name="De Oliveira A.G."/>
            <person name="Sipoli D.S."/>
        </authorList>
    </citation>
    <scope>NUCLEOTIDE SEQUENCE [LARGE SCALE GENOMIC DNA]</scope>
    <source>
        <strain evidence="16 18">LABIM192</strain>
    </source>
</reference>
<evidence type="ECO:0000256" key="10">
    <source>
        <dbReference type="ARBA" id="ARBA00023004"/>
    </source>
</evidence>
<dbReference type="RefSeq" id="WP_114072911.1">
    <property type="nucleotide sequence ID" value="NZ_CP029554.1"/>
</dbReference>
<evidence type="ECO:0000256" key="4">
    <source>
        <dbReference type="ARBA" id="ARBA00022475"/>
    </source>
</evidence>
<keyword evidence="9 13" id="KW-1133">Transmembrane helix</keyword>
<evidence type="ECO:0000256" key="6">
    <source>
        <dbReference type="ARBA" id="ARBA00022692"/>
    </source>
</evidence>
<dbReference type="KEGG" id="chrb:DK843_07025"/>
<dbReference type="EMBL" id="CP029554">
    <property type="protein sequence ID" value="AXE34074.1"/>
    <property type="molecule type" value="Genomic_DNA"/>
</dbReference>
<sequence length="182" mass="19865">MKRYPPLAMALHWLSASVMLWALLSGFALAARALPPALASTTASLNVALAALLIPFWLLRLGYRLCFRMPPPEGMAERDWRKAKLGHRALYALASLSLLSGVLMMERPIAVFGWFVLNAPLAAGVWTRGFAAIHFAVNLLLALAVVAHIAAVALHHRRGLPILQRMSPVRAPAAAVRPLRQK</sequence>
<dbReference type="AlphaFoldDB" id="A0A344UFM6"/>
<evidence type="ECO:0000256" key="12">
    <source>
        <dbReference type="ARBA" id="ARBA00037975"/>
    </source>
</evidence>
<feature type="domain" description="Cytochrome b561 bacterial/Ni-hydrogenase" evidence="14">
    <location>
        <begin position="3"/>
        <end position="166"/>
    </location>
</feature>
<dbReference type="InterPro" id="IPR011577">
    <property type="entry name" value="Cyt_b561_bac/Ni-Hgenase"/>
</dbReference>
<keyword evidence="3" id="KW-0813">Transport</keyword>
<keyword evidence="11 13" id="KW-0472">Membrane</keyword>
<dbReference type="SUPFAM" id="SSF81342">
    <property type="entry name" value="Transmembrane di-heme cytochromes"/>
    <property type="match status" value="1"/>
</dbReference>
<keyword evidence="10" id="KW-0408">Iron</keyword>
<keyword evidence="18" id="KW-1185">Reference proteome</keyword>
<feature type="transmembrane region" description="Helical" evidence="13">
    <location>
        <begin position="129"/>
        <end position="154"/>
    </location>
</feature>
<dbReference type="InterPro" id="IPR052168">
    <property type="entry name" value="Cytochrome_b561_oxidase"/>
</dbReference>
<evidence type="ECO:0000313" key="17">
    <source>
        <dbReference type="Proteomes" id="UP000252038"/>
    </source>
</evidence>
<gene>
    <name evidence="16" type="ORF">ABI908_21685</name>
    <name evidence="15" type="ORF">DK843_07025</name>
</gene>
<accession>A0A344UFM6</accession>
<evidence type="ECO:0000256" key="8">
    <source>
        <dbReference type="ARBA" id="ARBA00022982"/>
    </source>
</evidence>
<protein>
    <submittedName>
        <fullName evidence="15 16">Cytochrome B</fullName>
    </submittedName>
</protein>
<dbReference type="Pfam" id="PF01292">
    <property type="entry name" value="Ni_hydr_CYTB"/>
    <property type="match status" value="1"/>
</dbReference>